<accession>A0A8S3WJ28</accession>
<evidence type="ECO:0000313" key="7">
    <source>
        <dbReference type="Proteomes" id="UP000691718"/>
    </source>
</evidence>
<dbReference type="GO" id="GO:0005615">
    <property type="term" value="C:extracellular space"/>
    <property type="evidence" value="ECO:0007669"/>
    <property type="project" value="TreeGrafter"/>
</dbReference>
<dbReference type="InterPro" id="IPR000618">
    <property type="entry name" value="Insect_cuticle"/>
</dbReference>
<comment type="caution">
    <text evidence="6">The sequence shown here is derived from an EMBL/GenBank/DDBJ whole genome shotgun (WGS) entry which is preliminary data.</text>
</comment>
<reference evidence="6" key="1">
    <citation type="submission" date="2021-04" db="EMBL/GenBank/DDBJ databases">
        <authorList>
            <person name="Tunstrom K."/>
        </authorList>
    </citation>
    <scope>NUCLEOTIDE SEQUENCE</scope>
</reference>
<dbReference type="InterPro" id="IPR051217">
    <property type="entry name" value="Insect_Cuticle_Struc_Prot"/>
</dbReference>
<dbReference type="Proteomes" id="UP000691718">
    <property type="component" value="Unassembled WGS sequence"/>
</dbReference>
<name>A0A8S3WJ28_PARAO</name>
<organism evidence="6 7">
    <name type="scientific">Parnassius apollo</name>
    <name type="common">Apollo butterfly</name>
    <name type="synonym">Papilio apollo</name>
    <dbReference type="NCBI Taxonomy" id="110799"/>
    <lineage>
        <taxon>Eukaryota</taxon>
        <taxon>Metazoa</taxon>
        <taxon>Ecdysozoa</taxon>
        <taxon>Arthropoda</taxon>
        <taxon>Hexapoda</taxon>
        <taxon>Insecta</taxon>
        <taxon>Pterygota</taxon>
        <taxon>Neoptera</taxon>
        <taxon>Endopterygota</taxon>
        <taxon>Lepidoptera</taxon>
        <taxon>Glossata</taxon>
        <taxon>Ditrysia</taxon>
        <taxon>Papilionoidea</taxon>
        <taxon>Papilionidae</taxon>
        <taxon>Parnassiinae</taxon>
        <taxon>Parnassini</taxon>
        <taxon>Parnassius</taxon>
        <taxon>Parnassius</taxon>
    </lineage>
</organism>
<feature type="chain" id="PRO_5035782178" evidence="5">
    <location>
        <begin position="24"/>
        <end position="751"/>
    </location>
</feature>
<keyword evidence="2 5" id="KW-0732">Signal</keyword>
<dbReference type="PANTHER" id="PTHR12236:SF79">
    <property type="entry name" value="CUTICULAR PROTEIN 50CB-RELATED"/>
    <property type="match status" value="1"/>
</dbReference>
<evidence type="ECO:0000313" key="6">
    <source>
        <dbReference type="EMBL" id="CAG4960802.1"/>
    </source>
</evidence>
<keyword evidence="1 3" id="KW-0193">Cuticle</keyword>
<dbReference type="GO" id="GO:0042302">
    <property type="term" value="F:structural constituent of cuticle"/>
    <property type="evidence" value="ECO:0007669"/>
    <property type="project" value="UniProtKB-UniRule"/>
</dbReference>
<feature type="compositionally biased region" description="Basic and acidic residues" evidence="4">
    <location>
        <begin position="128"/>
        <end position="146"/>
    </location>
</feature>
<protein>
    <submittedName>
        <fullName evidence="6">(apollo) hypothetical protein</fullName>
    </submittedName>
</protein>
<dbReference type="Pfam" id="PF00379">
    <property type="entry name" value="Chitin_bind_4"/>
    <property type="match status" value="1"/>
</dbReference>
<dbReference type="EMBL" id="CAJQZP010000419">
    <property type="protein sequence ID" value="CAG4960802.1"/>
    <property type="molecule type" value="Genomic_DNA"/>
</dbReference>
<dbReference type="PANTHER" id="PTHR12236">
    <property type="entry name" value="STRUCTURAL CONTITUENT OF CUTICLE"/>
    <property type="match status" value="1"/>
</dbReference>
<dbReference type="InterPro" id="IPR031311">
    <property type="entry name" value="CHIT_BIND_RR_consensus"/>
</dbReference>
<keyword evidence="7" id="KW-1185">Reference proteome</keyword>
<evidence type="ECO:0000256" key="1">
    <source>
        <dbReference type="ARBA" id="ARBA00022460"/>
    </source>
</evidence>
<evidence type="ECO:0000256" key="5">
    <source>
        <dbReference type="SAM" id="SignalP"/>
    </source>
</evidence>
<evidence type="ECO:0000256" key="4">
    <source>
        <dbReference type="SAM" id="MobiDB-lite"/>
    </source>
</evidence>
<gene>
    <name evidence="6" type="ORF">PAPOLLO_LOCUS6426</name>
</gene>
<proteinExistence type="predicted"/>
<dbReference type="PROSITE" id="PS00233">
    <property type="entry name" value="CHIT_BIND_RR_1"/>
    <property type="match status" value="1"/>
</dbReference>
<dbReference type="GO" id="GO:0031012">
    <property type="term" value="C:extracellular matrix"/>
    <property type="evidence" value="ECO:0007669"/>
    <property type="project" value="TreeGrafter"/>
</dbReference>
<dbReference type="AlphaFoldDB" id="A0A8S3WJ28"/>
<evidence type="ECO:0000256" key="3">
    <source>
        <dbReference type="PROSITE-ProRule" id="PRU00497"/>
    </source>
</evidence>
<feature type="signal peptide" evidence="5">
    <location>
        <begin position="1"/>
        <end position="23"/>
    </location>
</feature>
<evidence type="ECO:0000256" key="2">
    <source>
        <dbReference type="ARBA" id="ARBA00022729"/>
    </source>
</evidence>
<feature type="region of interest" description="Disordered" evidence="4">
    <location>
        <begin position="127"/>
        <end position="146"/>
    </location>
</feature>
<dbReference type="PROSITE" id="PS51155">
    <property type="entry name" value="CHIT_BIND_RR_2"/>
    <property type="match status" value="1"/>
</dbReference>
<sequence>MALSWQHKFITTIFFLTLHITSSSKTNSRPVYEVINEQSRADDKLITTSDSARLPYGNPLAGNSQQNAKLHARNQQAMFNAERVRQHKAQLQRWMKTPKIIDSYMRAYHESQESHQLALEQQQANVKENQRKPAHTKEFIKRTQKSETDTTKLSKVDTVVKPEKMRNQRSYGSVEYQQYLEPKRYQTIYITSPSTYGQGMAIKSNAINGIVHSQPSTKPYVEALSSEYVFPKYYPAHNYKSVHDLETLNALLSKNPGEQLSEFNSLIKAAKDNSETHDKVLETPTDLYFYLKDPSNKALSDHYDKTAYAQIPSTQEIVKDHIPIKEEVDDVEDSCTILSTGYNPLQEEQYDIKEHETKPTYEALRYGYQPTAFYSTDEDNTEGDLSERYLHRNAQKGVQHLSGDGSGVSAYNDENVSIKIDSPIYKNISSLDDHLLRKRRSVLETDPFLLSNTSRSLKETVKNSEYKNDTQKASAESLIRLKPIPNSKRVTKFGTFLTTPNYPIGEAIDYSEEVLPIYKIPKSKYGAHEIVYDELESDNYDDFPSLDYADPVSKLSSIISIPHQNDFAESFETYAPSSSYAENVELKTDFTKYKQIKRFPSLSSNIGTLHSSNGLTIPSTSYGVPNYGDPVFYNTPHSFRAPVKYTIPNINVDLQGPEPVYLLTQKELAKLVGHHNLNIEHLELHYAANYEFGYRVRDVHSGNDYGHHEAKNGKETSGHYHVLLPDGRMQNVRYSAGPEGYHADISYDHYK</sequence>
<dbReference type="OrthoDB" id="6595597at2759"/>